<feature type="domain" description="Calponin-homology (CH)" evidence="1">
    <location>
        <begin position="1"/>
        <end position="108"/>
    </location>
</feature>
<dbReference type="PANTHER" id="PTHR14919">
    <property type="entry name" value="KPL2-RELATED"/>
    <property type="match status" value="1"/>
</dbReference>
<name>A0AAW1V2Y8_9CUCU</name>
<evidence type="ECO:0000313" key="3">
    <source>
        <dbReference type="Proteomes" id="UP001431783"/>
    </source>
</evidence>
<comment type="caution">
    <text evidence="2">The sequence shown here is derived from an EMBL/GenBank/DDBJ whole genome shotgun (WGS) entry which is preliminary data.</text>
</comment>
<reference evidence="2 3" key="1">
    <citation type="submission" date="2023-03" db="EMBL/GenBank/DDBJ databases">
        <title>Genome insight into feeding habits of ladybird beetles.</title>
        <authorList>
            <person name="Li H.-S."/>
            <person name="Huang Y.-H."/>
            <person name="Pang H."/>
        </authorList>
    </citation>
    <scope>NUCLEOTIDE SEQUENCE [LARGE SCALE GENOMIC DNA]</scope>
    <source>
        <strain evidence="2">SYSU_2023b</strain>
        <tissue evidence="2">Whole body</tissue>
    </source>
</reference>
<dbReference type="PANTHER" id="PTHR14919:SF0">
    <property type="entry name" value="SPERM FLAGELLAR PROTEIN 2"/>
    <property type="match status" value="1"/>
</dbReference>
<proteinExistence type="predicted"/>
<dbReference type="InterPro" id="IPR054517">
    <property type="entry name" value="SPEF2_D5"/>
</dbReference>
<evidence type="ECO:0000313" key="2">
    <source>
        <dbReference type="EMBL" id="KAK9887728.1"/>
    </source>
</evidence>
<dbReference type="InterPro" id="IPR052634">
    <property type="entry name" value="Sperm_flagellar-bone_growth"/>
</dbReference>
<protein>
    <recommendedName>
        <fullName evidence="1">Calponin-homology (CH) domain-containing protein</fullName>
    </recommendedName>
</protein>
<organism evidence="2 3">
    <name type="scientific">Henosepilachna vigintioctopunctata</name>
    <dbReference type="NCBI Taxonomy" id="420089"/>
    <lineage>
        <taxon>Eukaryota</taxon>
        <taxon>Metazoa</taxon>
        <taxon>Ecdysozoa</taxon>
        <taxon>Arthropoda</taxon>
        <taxon>Hexapoda</taxon>
        <taxon>Insecta</taxon>
        <taxon>Pterygota</taxon>
        <taxon>Neoptera</taxon>
        <taxon>Endopterygota</taxon>
        <taxon>Coleoptera</taxon>
        <taxon>Polyphaga</taxon>
        <taxon>Cucujiformia</taxon>
        <taxon>Coccinelloidea</taxon>
        <taxon>Coccinellidae</taxon>
        <taxon>Epilachninae</taxon>
        <taxon>Epilachnini</taxon>
        <taxon>Henosepilachna</taxon>
    </lineage>
</organism>
<sequence length="462" mass="54524">MKKLIQEWLMDQLGIVIDFNKVNFAKKVRDGYLISQVLCGFEVISKEELSFVTATEDKEEAFTNFVNYILIWLGRLNITIKDSELNDIINEKGNAGMNLFYELYLALQSKSKLHFITQRLILEKSRNSDGKFEVDKVKESLLQDMKFESGINCGLLVANADIIKWHKDRLIALNKHCEQARADYINYFKAKKGRKPKAVCTCKTYCPCQKPQEQVERLDFPDEASEDFTFQELMESYEQSKKIETVKPDYNEAKKVMRQLKSKRFEAKQRELQKTQLHTELCDEFWKNTIRKQENAIQELVDEKVLSQSFYERQMISKMLQVKHQQEVIKENRQFINDQIMKQKENDVINHLIMDQRLTDECACDFIYEKGRIEELHRRVYAEKLRLRKERIEKICRETAEDLVNFAIRLGEFEDEYHDKPSRRRYDDWVSLFVSGGSILPKVVPAEDILQVRSINISTKGS</sequence>
<gene>
    <name evidence="2" type="ORF">WA026_000046</name>
</gene>
<keyword evidence="3" id="KW-1185">Reference proteome</keyword>
<evidence type="ECO:0000259" key="1">
    <source>
        <dbReference type="PROSITE" id="PS50021"/>
    </source>
</evidence>
<dbReference type="PROSITE" id="PS50021">
    <property type="entry name" value="CH"/>
    <property type="match status" value="1"/>
</dbReference>
<dbReference type="Proteomes" id="UP001431783">
    <property type="component" value="Unassembled WGS sequence"/>
</dbReference>
<dbReference type="Pfam" id="PF22946">
    <property type="entry name" value="SPEF2_D5"/>
    <property type="match status" value="1"/>
</dbReference>
<accession>A0AAW1V2Y8</accession>
<dbReference type="AlphaFoldDB" id="A0AAW1V2Y8"/>
<dbReference type="InterPro" id="IPR001715">
    <property type="entry name" value="CH_dom"/>
</dbReference>
<dbReference type="EMBL" id="JARQZJ010000121">
    <property type="protein sequence ID" value="KAK9887728.1"/>
    <property type="molecule type" value="Genomic_DNA"/>
</dbReference>